<dbReference type="Proteomes" id="UP001602119">
    <property type="component" value="Unassembled WGS sequence"/>
</dbReference>
<accession>A0ABW6VF28</accession>
<comment type="caution">
    <text evidence="2">The sequence shown here is derived from an EMBL/GenBank/DDBJ whole genome shotgun (WGS) entry which is preliminary data.</text>
</comment>
<gene>
    <name evidence="2" type="ORF">ACFY05_34310</name>
</gene>
<evidence type="ECO:0000313" key="3">
    <source>
        <dbReference type="Proteomes" id="UP001602119"/>
    </source>
</evidence>
<evidence type="ECO:0000259" key="1">
    <source>
        <dbReference type="Pfam" id="PF03781"/>
    </source>
</evidence>
<dbReference type="RefSeq" id="WP_387346407.1">
    <property type="nucleotide sequence ID" value="NZ_JBIAXI010000026.1"/>
</dbReference>
<keyword evidence="3" id="KW-1185">Reference proteome</keyword>
<dbReference type="InterPro" id="IPR005532">
    <property type="entry name" value="SUMF_dom"/>
</dbReference>
<sequence>MITYEAWREELDRGRLAQAMPGPVDARPGNVSAYGLREMAGNVWEITGTTLDHRDEVVICGGSYDNPYRAVQASSKGLARRYGRSNVIGFRCVEEV</sequence>
<name>A0ABW6VF28_MICFU</name>
<dbReference type="Gene3D" id="3.90.1580.10">
    <property type="entry name" value="paralog of FGE (formylglycine-generating enzyme)"/>
    <property type="match status" value="1"/>
</dbReference>
<proteinExistence type="predicted"/>
<reference evidence="2 3" key="1">
    <citation type="submission" date="2024-10" db="EMBL/GenBank/DDBJ databases">
        <title>The Natural Products Discovery Center: Release of the First 8490 Sequenced Strains for Exploring Actinobacteria Biosynthetic Diversity.</title>
        <authorList>
            <person name="Kalkreuter E."/>
            <person name="Kautsar S.A."/>
            <person name="Yang D."/>
            <person name="Bader C.D."/>
            <person name="Teijaro C.N."/>
            <person name="Fluegel L."/>
            <person name="Davis C.M."/>
            <person name="Simpson J.R."/>
            <person name="Lauterbach L."/>
            <person name="Steele A.D."/>
            <person name="Gui C."/>
            <person name="Meng S."/>
            <person name="Li G."/>
            <person name="Viehrig K."/>
            <person name="Ye F."/>
            <person name="Su P."/>
            <person name="Kiefer A.F."/>
            <person name="Nichols A."/>
            <person name="Cepeda A.J."/>
            <person name="Yan W."/>
            <person name="Fan B."/>
            <person name="Jiang Y."/>
            <person name="Adhikari A."/>
            <person name="Zheng C.-J."/>
            <person name="Schuster L."/>
            <person name="Cowan T.M."/>
            <person name="Smanski M.J."/>
            <person name="Chevrette M.G."/>
            <person name="De Carvalho L.P.S."/>
            <person name="Shen B."/>
        </authorList>
    </citation>
    <scope>NUCLEOTIDE SEQUENCE [LARGE SCALE GENOMIC DNA]</scope>
    <source>
        <strain evidence="2 3">NPDC001281</strain>
    </source>
</reference>
<protein>
    <submittedName>
        <fullName evidence="2">SUMF1/EgtB/PvdO family nonheme iron enzyme</fullName>
    </submittedName>
</protein>
<dbReference type="InterPro" id="IPR016187">
    <property type="entry name" value="CTDL_fold"/>
</dbReference>
<dbReference type="SUPFAM" id="SSF56436">
    <property type="entry name" value="C-type lectin-like"/>
    <property type="match status" value="1"/>
</dbReference>
<evidence type="ECO:0000313" key="2">
    <source>
        <dbReference type="EMBL" id="MFF4777911.1"/>
    </source>
</evidence>
<feature type="domain" description="Sulfatase-modifying factor enzyme-like" evidence="1">
    <location>
        <begin position="17"/>
        <end position="93"/>
    </location>
</feature>
<dbReference type="InterPro" id="IPR042095">
    <property type="entry name" value="SUMF_sf"/>
</dbReference>
<dbReference type="EMBL" id="JBIAXI010000026">
    <property type="protein sequence ID" value="MFF4777911.1"/>
    <property type="molecule type" value="Genomic_DNA"/>
</dbReference>
<dbReference type="Pfam" id="PF03781">
    <property type="entry name" value="FGE-sulfatase"/>
    <property type="match status" value="1"/>
</dbReference>
<organism evidence="2 3">
    <name type="scientific">Microtetraspora fusca</name>
    <dbReference type="NCBI Taxonomy" id="1997"/>
    <lineage>
        <taxon>Bacteria</taxon>
        <taxon>Bacillati</taxon>
        <taxon>Actinomycetota</taxon>
        <taxon>Actinomycetes</taxon>
        <taxon>Streptosporangiales</taxon>
        <taxon>Streptosporangiaceae</taxon>
        <taxon>Microtetraspora</taxon>
    </lineage>
</organism>